<dbReference type="VEuPathDB" id="FungiDB:F503_00351"/>
<dbReference type="OrthoDB" id="5295250at2759"/>
<feature type="compositionally biased region" description="Basic and acidic residues" evidence="1">
    <location>
        <begin position="243"/>
        <end position="255"/>
    </location>
</feature>
<proteinExistence type="predicted"/>
<dbReference type="AlphaFoldDB" id="S3C274"/>
<organism evidence="3 4">
    <name type="scientific">Ophiostoma piceae (strain UAMH 11346)</name>
    <name type="common">Sap stain fungus</name>
    <dbReference type="NCBI Taxonomy" id="1262450"/>
    <lineage>
        <taxon>Eukaryota</taxon>
        <taxon>Fungi</taxon>
        <taxon>Dikarya</taxon>
        <taxon>Ascomycota</taxon>
        <taxon>Pezizomycotina</taxon>
        <taxon>Sordariomycetes</taxon>
        <taxon>Sordariomycetidae</taxon>
        <taxon>Ophiostomatales</taxon>
        <taxon>Ophiostomataceae</taxon>
        <taxon>Ophiostoma</taxon>
    </lineage>
</organism>
<dbReference type="InterPro" id="IPR001810">
    <property type="entry name" value="F-box_dom"/>
</dbReference>
<evidence type="ECO:0000259" key="2">
    <source>
        <dbReference type="Pfam" id="PF12937"/>
    </source>
</evidence>
<dbReference type="Gene3D" id="1.20.1280.50">
    <property type="match status" value="1"/>
</dbReference>
<evidence type="ECO:0000313" key="4">
    <source>
        <dbReference type="Proteomes" id="UP000016923"/>
    </source>
</evidence>
<dbReference type="CDD" id="cd09917">
    <property type="entry name" value="F-box_SF"/>
    <property type="match status" value="1"/>
</dbReference>
<dbReference type="HOGENOM" id="CLU_018550_0_0_1"/>
<gene>
    <name evidence="3" type="ORF">F503_00351</name>
</gene>
<dbReference type="SUPFAM" id="SSF81383">
    <property type="entry name" value="F-box domain"/>
    <property type="match status" value="1"/>
</dbReference>
<reference evidence="3 4" key="1">
    <citation type="journal article" date="2013" name="BMC Genomics">
        <title>The genome and transcriptome of the pine saprophyte Ophiostoma piceae, and a comparison with the bark beetle-associated pine pathogen Grosmannia clavigera.</title>
        <authorList>
            <person name="Haridas S."/>
            <person name="Wang Y."/>
            <person name="Lim L."/>
            <person name="Massoumi Alamouti S."/>
            <person name="Jackman S."/>
            <person name="Docking R."/>
            <person name="Robertson G."/>
            <person name="Birol I."/>
            <person name="Bohlmann J."/>
            <person name="Breuil C."/>
        </authorList>
    </citation>
    <scope>NUCLEOTIDE SEQUENCE [LARGE SCALE GENOMIC DNA]</scope>
    <source>
        <strain evidence="3 4">UAMH 11346</strain>
    </source>
</reference>
<protein>
    <recommendedName>
        <fullName evidence="2">F-box domain-containing protein</fullName>
    </recommendedName>
</protein>
<feature type="domain" description="F-box" evidence="2">
    <location>
        <begin position="93"/>
        <end position="130"/>
    </location>
</feature>
<dbReference type="Pfam" id="PF12937">
    <property type="entry name" value="F-box-like"/>
    <property type="match status" value="1"/>
</dbReference>
<dbReference type="InterPro" id="IPR036047">
    <property type="entry name" value="F-box-like_dom_sf"/>
</dbReference>
<dbReference type="eggNOG" id="ENOG502STHF">
    <property type="taxonomic scope" value="Eukaryota"/>
</dbReference>
<dbReference type="EMBL" id="KE148150">
    <property type="protein sequence ID" value="EPE07629.1"/>
    <property type="molecule type" value="Genomic_DNA"/>
</dbReference>
<dbReference type="Proteomes" id="UP000016923">
    <property type="component" value="Unassembled WGS sequence"/>
</dbReference>
<sequence length="735" mass="81537">MAYPYRPSGGDSGGNADVAGNTAGATTPLAAAQIGSEGRSAAPAANAVGFDSEAIATNRKKYLLDLVPDLSLDEIWMLQKRLATLDLRTDIVSRLPPELQMLVADDLGPSDLGCCLQVSRKWRDALLHKSMLKKLARRCFPSLLEYIDVVYKKEARAETVTESSSLDTLVANIFTDTAKQYALRAQGHFSYVFRHCKDPPARLAVDCVAANTTNLGAGKAEAASVNEDTSSRPPHRSLTWLNTERETSDRPKREAPVSLPLYPPPDLLANGEEDIWSSDDEDDSGLETYMGPDYAYGRLAWQSISISYVSFIVDDLRTGRRAVFKVMNSTVRGRAHLLCAFGDQLLISSAGTSILAWDFTTGETHTKTIPAQMDTVATLGNAVYILSQGDIFVWKIGGPVRDVDMTGFDARFRQPDRDGRLPSYFLLDPLDRDVFYLGNYEVNGGANGLSGELCVHVHKFKDLKYSETFTHGLPFSNFAFPSRIIGTNARRDSRGLFSVATWRADKGTPGSKQTSTLAVLDRIGSLSFNIYTHKFVVSFYPLPPQSPTIGPDHFHTINTHLWNNQLITLVDRYRDAPGSKIRVAKPLLLAFEDEGGEEARCLADVPFSGMPLYISAALAQHQYRKNTPPPILESPAMIKPELRKRIRFHEINPGTAAQWQQSDEDWAKTGCILRFGLDVVTLRKGKEDRPTHIRQYSLEGDDEFLIMHYNNEYTVWCFNDSLDPTGWAAFDEAGE</sequence>
<evidence type="ECO:0000256" key="1">
    <source>
        <dbReference type="SAM" id="MobiDB-lite"/>
    </source>
</evidence>
<accession>S3C274</accession>
<evidence type="ECO:0000313" key="3">
    <source>
        <dbReference type="EMBL" id="EPE07629.1"/>
    </source>
</evidence>
<dbReference type="STRING" id="1262450.S3C274"/>
<feature type="region of interest" description="Disordered" evidence="1">
    <location>
        <begin position="1"/>
        <end position="21"/>
    </location>
</feature>
<keyword evidence="4" id="KW-1185">Reference proteome</keyword>
<feature type="region of interest" description="Disordered" evidence="1">
    <location>
        <begin position="218"/>
        <end position="263"/>
    </location>
</feature>
<name>S3C274_OPHP1</name>